<name>A0A7S3A6Z0_9RHOD</name>
<evidence type="ECO:0000313" key="3">
    <source>
        <dbReference type="EMBL" id="CAE0062467.1"/>
    </source>
</evidence>
<sequence>MAGRWSLKGKKAVVTGGTKGIGRAIVDEYVQLGAQVFLTARSEKDVLQVVESYGSGNVHGIASDVSTKEGREELIAEVNRVFDGELHILVNNAGMSIRKRSLEYGEEEYDKLMDTNLKSIFRLCQMAHPMLKKAGSSCVLMDSSVAGMVALNSGSIYGMSKAALNQLARTLCCEWSGDGIRVNSVCPWYTRTPLAAPVFEDKERLGIILARTPAGKIAEPKDVAALFAFLAMDCARHISGQSISVDGGFTANGNFDFSR</sequence>
<gene>
    <name evidence="2" type="ORF">RMAR00112_LOCUS30536</name>
    <name evidence="3" type="ORF">RMAR00112_LOCUS30537</name>
    <name evidence="4" type="ORF">RMAR00112_LOCUS30538</name>
</gene>
<dbReference type="EMBL" id="HBHW01039688">
    <property type="protein sequence ID" value="CAE0062468.1"/>
    <property type="molecule type" value="Transcribed_RNA"/>
</dbReference>
<dbReference type="PRINTS" id="PR00081">
    <property type="entry name" value="GDHRDH"/>
</dbReference>
<organism evidence="3">
    <name type="scientific">Rhodosorus marinus</name>
    <dbReference type="NCBI Taxonomy" id="101924"/>
    <lineage>
        <taxon>Eukaryota</taxon>
        <taxon>Rhodophyta</taxon>
        <taxon>Stylonematophyceae</taxon>
        <taxon>Stylonematales</taxon>
        <taxon>Stylonemataceae</taxon>
        <taxon>Rhodosorus</taxon>
    </lineage>
</organism>
<dbReference type="EMBL" id="HBHW01039687">
    <property type="protein sequence ID" value="CAE0062467.1"/>
    <property type="molecule type" value="Transcribed_RNA"/>
</dbReference>
<proteinExistence type="predicted"/>
<protein>
    <recommendedName>
        <fullName evidence="5">Tropinone reductase</fullName>
    </recommendedName>
</protein>
<dbReference type="Gene3D" id="3.40.50.720">
    <property type="entry name" value="NAD(P)-binding Rossmann-like Domain"/>
    <property type="match status" value="1"/>
</dbReference>
<dbReference type="PANTHER" id="PTHR42898">
    <property type="entry name" value="TROPINONE REDUCTASE"/>
    <property type="match status" value="1"/>
</dbReference>
<dbReference type="FunFam" id="3.40.50.720:FF:000084">
    <property type="entry name" value="Short-chain dehydrogenase reductase"/>
    <property type="match status" value="1"/>
</dbReference>
<evidence type="ECO:0000256" key="1">
    <source>
        <dbReference type="ARBA" id="ARBA00023002"/>
    </source>
</evidence>
<dbReference type="Pfam" id="PF13561">
    <property type="entry name" value="adh_short_C2"/>
    <property type="match status" value="1"/>
</dbReference>
<dbReference type="AlphaFoldDB" id="A0A7S3A6Z0"/>
<dbReference type="InterPro" id="IPR045000">
    <property type="entry name" value="TR"/>
</dbReference>
<keyword evidence="1" id="KW-0560">Oxidoreductase</keyword>
<evidence type="ECO:0008006" key="5">
    <source>
        <dbReference type="Google" id="ProtNLM"/>
    </source>
</evidence>
<reference evidence="3" key="1">
    <citation type="submission" date="2021-01" db="EMBL/GenBank/DDBJ databases">
        <authorList>
            <person name="Corre E."/>
            <person name="Pelletier E."/>
            <person name="Niang G."/>
            <person name="Scheremetjew M."/>
            <person name="Finn R."/>
            <person name="Kale V."/>
            <person name="Holt S."/>
            <person name="Cochrane G."/>
            <person name="Meng A."/>
            <person name="Brown T."/>
            <person name="Cohen L."/>
        </authorList>
    </citation>
    <scope>NUCLEOTIDE SEQUENCE</scope>
    <source>
        <strain evidence="3">CCMP 769</strain>
    </source>
</reference>
<dbReference type="PROSITE" id="PS00061">
    <property type="entry name" value="ADH_SHORT"/>
    <property type="match status" value="1"/>
</dbReference>
<dbReference type="InterPro" id="IPR002347">
    <property type="entry name" value="SDR_fam"/>
</dbReference>
<dbReference type="PANTHER" id="PTHR42898:SF6">
    <property type="entry name" value="NADP-DEPENDENT MANNITOL DEHYDROGENASE"/>
    <property type="match status" value="1"/>
</dbReference>
<evidence type="ECO:0000313" key="2">
    <source>
        <dbReference type="EMBL" id="CAE0062466.1"/>
    </source>
</evidence>
<dbReference type="SUPFAM" id="SSF51735">
    <property type="entry name" value="NAD(P)-binding Rossmann-fold domains"/>
    <property type="match status" value="1"/>
</dbReference>
<accession>A0A7S3A6Z0</accession>
<dbReference type="EMBL" id="HBHW01039686">
    <property type="protein sequence ID" value="CAE0062466.1"/>
    <property type="molecule type" value="Transcribed_RNA"/>
</dbReference>
<dbReference type="InterPro" id="IPR020904">
    <property type="entry name" value="Sc_DH/Rdtase_CS"/>
</dbReference>
<evidence type="ECO:0000313" key="4">
    <source>
        <dbReference type="EMBL" id="CAE0062468.1"/>
    </source>
</evidence>
<dbReference type="InterPro" id="IPR036291">
    <property type="entry name" value="NAD(P)-bd_dom_sf"/>
</dbReference>
<dbReference type="GO" id="GO:0016491">
    <property type="term" value="F:oxidoreductase activity"/>
    <property type="evidence" value="ECO:0007669"/>
    <property type="project" value="UniProtKB-KW"/>
</dbReference>